<accession>A0AAW1P2S2</accession>
<proteinExistence type="predicted"/>
<dbReference type="AlphaFoldDB" id="A0AAW1P2S2"/>
<reference evidence="2 3" key="1">
    <citation type="journal article" date="2024" name="Nat. Commun.">
        <title>Phylogenomics reveals the evolutionary origins of lichenization in chlorophyte algae.</title>
        <authorList>
            <person name="Puginier C."/>
            <person name="Libourel C."/>
            <person name="Otte J."/>
            <person name="Skaloud P."/>
            <person name="Haon M."/>
            <person name="Grisel S."/>
            <person name="Petersen M."/>
            <person name="Berrin J.G."/>
            <person name="Delaux P.M."/>
            <person name="Dal Grande F."/>
            <person name="Keller J."/>
        </authorList>
    </citation>
    <scope>NUCLEOTIDE SEQUENCE [LARGE SCALE GENOMIC DNA]</scope>
    <source>
        <strain evidence="2 3">SAG 2036</strain>
    </source>
</reference>
<protein>
    <recommendedName>
        <fullName evidence="1">Protein SirB1 N-terminal domain-containing protein</fullName>
    </recommendedName>
</protein>
<name>A0AAW1P2S2_9CHLO</name>
<sequence length="346" mass="38778">MISTQPCNPFSRRALGSNICHRNCFSLRLSGRKAHSPARALETPTEPIELAQWASSRFEEEADLLKDRPLVERCMLVALEEEASETAFGLSMSRQPPADRDKRHVLRPGNPRDAQMHRVLEDGTGCPVALAILYKEVCARLSVHMEIRVMERGQHALLWPKNCKRLQIDGKPLVIDIVNGGTLVLAEKVPGLELPLEASDDCSILEGLLEALRTAYWCQAVGCTPDQPIETTVQAAVEDFVQPMSSSYDLLRSAAAINKMAALMSYDRGTCLALSLVYYFSAKFDTAVHWMDAYLSCEERSSGVYTTETPDPAFLDELEEKQQFYIRTYAKKLRSLQKVSDLTMQF</sequence>
<evidence type="ECO:0000313" key="2">
    <source>
        <dbReference type="EMBL" id="KAK9802005.1"/>
    </source>
</evidence>
<dbReference type="EMBL" id="JALJOQ010000073">
    <property type="protein sequence ID" value="KAK9802005.1"/>
    <property type="molecule type" value="Genomic_DNA"/>
</dbReference>
<evidence type="ECO:0000259" key="1">
    <source>
        <dbReference type="Pfam" id="PF13369"/>
    </source>
</evidence>
<gene>
    <name evidence="2" type="ORF">WJX73_009776</name>
</gene>
<organism evidence="2 3">
    <name type="scientific">Symbiochloris irregularis</name>
    <dbReference type="NCBI Taxonomy" id="706552"/>
    <lineage>
        <taxon>Eukaryota</taxon>
        <taxon>Viridiplantae</taxon>
        <taxon>Chlorophyta</taxon>
        <taxon>core chlorophytes</taxon>
        <taxon>Trebouxiophyceae</taxon>
        <taxon>Trebouxiales</taxon>
        <taxon>Trebouxiaceae</taxon>
        <taxon>Symbiochloris</taxon>
    </lineage>
</organism>
<dbReference type="Pfam" id="PF13369">
    <property type="entry name" value="Transglut_core2"/>
    <property type="match status" value="1"/>
</dbReference>
<dbReference type="Proteomes" id="UP001465755">
    <property type="component" value="Unassembled WGS sequence"/>
</dbReference>
<dbReference type="InterPro" id="IPR032698">
    <property type="entry name" value="SirB1_N"/>
</dbReference>
<keyword evidence="3" id="KW-1185">Reference proteome</keyword>
<comment type="caution">
    <text evidence="2">The sequence shown here is derived from an EMBL/GenBank/DDBJ whole genome shotgun (WGS) entry which is preliminary data.</text>
</comment>
<feature type="domain" description="Protein SirB1 N-terminal" evidence="1">
    <location>
        <begin position="110"/>
        <end position="187"/>
    </location>
</feature>
<evidence type="ECO:0000313" key="3">
    <source>
        <dbReference type="Proteomes" id="UP001465755"/>
    </source>
</evidence>